<dbReference type="Gene3D" id="3.40.50.300">
    <property type="entry name" value="P-loop containing nucleotide triphosphate hydrolases"/>
    <property type="match status" value="1"/>
</dbReference>
<dbReference type="InterPro" id="IPR053227">
    <property type="entry name" value="TRPL-trafficking_regulator"/>
</dbReference>
<name>A0A058ZGZ1_FONAL</name>
<dbReference type="GO" id="GO:0035091">
    <property type="term" value="F:phosphatidylinositol binding"/>
    <property type="evidence" value="ECO:0007669"/>
    <property type="project" value="TreeGrafter"/>
</dbReference>
<accession>A0A058ZGZ1</accession>
<organism evidence="2">
    <name type="scientific">Fonticula alba</name>
    <name type="common">Slime mold</name>
    <dbReference type="NCBI Taxonomy" id="691883"/>
    <lineage>
        <taxon>Eukaryota</taxon>
        <taxon>Rotosphaerida</taxon>
        <taxon>Fonticulaceae</taxon>
        <taxon>Fonticula</taxon>
    </lineage>
</organism>
<reference evidence="2" key="1">
    <citation type="submission" date="2013-04" db="EMBL/GenBank/DDBJ databases">
        <title>The Genome Sequence of Fonticula alba ATCC 38817.</title>
        <authorList>
            <consortium name="The Broad Institute Genomics Platform"/>
            <person name="Russ C."/>
            <person name="Cuomo C."/>
            <person name="Burger G."/>
            <person name="Gray M.W."/>
            <person name="Holland P.W.H."/>
            <person name="King N."/>
            <person name="Lang F.B.F."/>
            <person name="Roger A.J."/>
            <person name="Ruiz-Trillo I."/>
            <person name="Brown M."/>
            <person name="Walker B."/>
            <person name="Young S."/>
            <person name="Zeng Q."/>
            <person name="Gargeya S."/>
            <person name="Fitzgerald M."/>
            <person name="Haas B."/>
            <person name="Abouelleil A."/>
            <person name="Allen A.W."/>
            <person name="Alvarado L."/>
            <person name="Arachchi H.M."/>
            <person name="Berlin A.M."/>
            <person name="Chapman S.B."/>
            <person name="Gainer-Dewar J."/>
            <person name="Goldberg J."/>
            <person name="Griggs A."/>
            <person name="Gujja S."/>
            <person name="Hansen M."/>
            <person name="Howarth C."/>
            <person name="Imamovic A."/>
            <person name="Ireland A."/>
            <person name="Larimer J."/>
            <person name="McCowan C."/>
            <person name="Murphy C."/>
            <person name="Pearson M."/>
            <person name="Poon T.W."/>
            <person name="Priest M."/>
            <person name="Roberts A."/>
            <person name="Saif S."/>
            <person name="Shea T."/>
            <person name="Sisk P."/>
            <person name="Sykes S."/>
            <person name="Wortman J."/>
            <person name="Nusbaum C."/>
            <person name="Birren B."/>
        </authorList>
    </citation>
    <scope>NUCLEOTIDE SEQUENCE [LARGE SCALE GENOMIC DNA]</scope>
    <source>
        <strain evidence="2">ATCC 38817</strain>
    </source>
</reference>
<dbReference type="SUPFAM" id="SSF52540">
    <property type="entry name" value="P-loop containing nucleoside triphosphate hydrolases"/>
    <property type="match status" value="1"/>
</dbReference>
<evidence type="ECO:0000259" key="1">
    <source>
        <dbReference type="Pfam" id="PF13521"/>
    </source>
</evidence>
<proteinExistence type="predicted"/>
<dbReference type="PANTHER" id="PTHR34932:SF1">
    <property type="entry name" value="TRPL TRANSLOCATION DEFECT PROTEIN 14"/>
    <property type="match status" value="1"/>
</dbReference>
<dbReference type="Pfam" id="PF13521">
    <property type="entry name" value="AAA_28"/>
    <property type="match status" value="1"/>
</dbReference>
<dbReference type="InterPro" id="IPR027417">
    <property type="entry name" value="P-loop_NTPase"/>
</dbReference>
<feature type="domain" description="NadR/Ttd14 AAA" evidence="1">
    <location>
        <begin position="28"/>
        <end position="212"/>
    </location>
</feature>
<dbReference type="InterPro" id="IPR033469">
    <property type="entry name" value="CYTH-like_dom_sf"/>
</dbReference>
<sequence length="415" mass="46576">MFDAHPIIRPPPVEVVQDSEKQNAPVFRVVLTGGPCGGKTTAQQQLMDTFSSLGWKVFRVPEAATLLLGGGVVFSECTPEQSFIFQEQLLLAMLSIENVFFEMARSNSELGIKTIVLCDRGAMDASAYISREDWRRILERNGLDEVELRDARYDVVVHLVTAADGAEGYYTLANNAARSEGLSLARELDKKSCNAWVGHPVLDIIDNSTPFTQKIERATAAVAKRLNIPGVPTIDQRKYKFLVASLPESFPVEHQDFQVVHDYLISDGTTAADGDRIPQLRIRRRGQGKLFTYTLTQRVRLPDGQRLETRRSIAAREYETLLAQRDTTRNSIVKRRICFMSDSRYYHIDVFQEPHAGLLLLETYSQGPPELPPFLDVIRDVTNDPDYSMFNLSRISPSPCAEATVSSSPSLEIYE</sequence>
<dbReference type="InterPro" id="IPR038727">
    <property type="entry name" value="NadR/Ttd14_AAA_dom"/>
</dbReference>
<dbReference type="Gene3D" id="2.40.320.10">
    <property type="entry name" value="Hypothetical Protein Pfu-838710-001"/>
    <property type="match status" value="1"/>
</dbReference>
<dbReference type="OMA" id="DPCHPRC"/>
<dbReference type="AlphaFoldDB" id="A0A058ZGZ1"/>
<dbReference type="PANTHER" id="PTHR34932">
    <property type="entry name" value="TRPL TRANSLOCATION DEFECT PROTEIN 14"/>
    <property type="match status" value="1"/>
</dbReference>
<gene>
    <name evidence="2" type="ORF">H696_00746</name>
</gene>
<evidence type="ECO:0000313" key="2">
    <source>
        <dbReference type="EMBL" id="KCV73203.1"/>
    </source>
</evidence>
<evidence type="ECO:0000313" key="3">
    <source>
        <dbReference type="Proteomes" id="UP000030693"/>
    </source>
</evidence>
<dbReference type="SUPFAM" id="SSF55154">
    <property type="entry name" value="CYTH-like phosphatases"/>
    <property type="match status" value="1"/>
</dbReference>
<dbReference type="GO" id="GO:0070300">
    <property type="term" value="F:phosphatidic acid binding"/>
    <property type="evidence" value="ECO:0007669"/>
    <property type="project" value="TreeGrafter"/>
</dbReference>
<dbReference type="EMBL" id="KB932201">
    <property type="protein sequence ID" value="KCV73203.1"/>
    <property type="molecule type" value="Genomic_DNA"/>
</dbReference>
<dbReference type="OrthoDB" id="6375174at2759"/>
<dbReference type="GeneID" id="20525471"/>
<dbReference type="eggNOG" id="ENOG502QVQD">
    <property type="taxonomic scope" value="Eukaryota"/>
</dbReference>
<protein>
    <recommendedName>
        <fullName evidence="1">NadR/Ttd14 AAA domain-containing protein</fullName>
    </recommendedName>
</protein>
<dbReference type="GO" id="GO:0005525">
    <property type="term" value="F:GTP binding"/>
    <property type="evidence" value="ECO:0007669"/>
    <property type="project" value="TreeGrafter"/>
</dbReference>
<dbReference type="RefSeq" id="XP_009492904.1">
    <property type="nucleotide sequence ID" value="XM_009494629.1"/>
</dbReference>
<dbReference type="Proteomes" id="UP000030693">
    <property type="component" value="Unassembled WGS sequence"/>
</dbReference>
<keyword evidence="3" id="KW-1185">Reference proteome</keyword>